<evidence type="ECO:0008006" key="3">
    <source>
        <dbReference type="Google" id="ProtNLM"/>
    </source>
</evidence>
<evidence type="ECO:0000313" key="1">
    <source>
        <dbReference type="EMBL" id="GAA0235412.1"/>
    </source>
</evidence>
<keyword evidence="2" id="KW-1185">Reference proteome</keyword>
<evidence type="ECO:0000313" key="2">
    <source>
        <dbReference type="Proteomes" id="UP001500967"/>
    </source>
</evidence>
<reference evidence="1 2" key="1">
    <citation type="journal article" date="2019" name="Int. J. Syst. Evol. Microbiol.">
        <title>The Global Catalogue of Microorganisms (GCM) 10K type strain sequencing project: providing services to taxonomists for standard genome sequencing and annotation.</title>
        <authorList>
            <consortium name="The Broad Institute Genomics Platform"/>
            <consortium name="The Broad Institute Genome Sequencing Center for Infectious Disease"/>
            <person name="Wu L."/>
            <person name="Ma J."/>
        </authorList>
    </citation>
    <scope>NUCLEOTIDE SEQUENCE [LARGE SCALE GENOMIC DNA]</scope>
    <source>
        <strain evidence="1 2">JCM 10425</strain>
    </source>
</reference>
<gene>
    <name evidence="1" type="ORF">GCM10009539_20910</name>
</gene>
<sequence>MLVTAPFGLVPLGVAPVCPVPLALDVAVCVPDEVDADEAGERPGCVAVDDVVRAATGLSV</sequence>
<protein>
    <recommendedName>
        <fullName evidence="3">Secreted protein</fullName>
    </recommendedName>
</protein>
<dbReference type="Proteomes" id="UP001500967">
    <property type="component" value="Unassembled WGS sequence"/>
</dbReference>
<dbReference type="EMBL" id="BAAAGX010000007">
    <property type="protein sequence ID" value="GAA0235412.1"/>
    <property type="molecule type" value="Genomic_DNA"/>
</dbReference>
<organism evidence="1 2">
    <name type="scientific">Cryptosporangium japonicum</name>
    <dbReference type="NCBI Taxonomy" id="80872"/>
    <lineage>
        <taxon>Bacteria</taxon>
        <taxon>Bacillati</taxon>
        <taxon>Actinomycetota</taxon>
        <taxon>Actinomycetes</taxon>
        <taxon>Cryptosporangiales</taxon>
        <taxon>Cryptosporangiaceae</taxon>
        <taxon>Cryptosporangium</taxon>
    </lineage>
</organism>
<proteinExistence type="predicted"/>
<name>A0ABN0U194_9ACTN</name>
<accession>A0ABN0U194</accession>
<comment type="caution">
    <text evidence="1">The sequence shown here is derived from an EMBL/GenBank/DDBJ whole genome shotgun (WGS) entry which is preliminary data.</text>
</comment>